<dbReference type="Pfam" id="PF10677">
    <property type="entry name" value="DUF2490"/>
    <property type="match status" value="1"/>
</dbReference>
<sequence>MKSFKIFIIAFMCCSSMLFGQNTKENDLGAWYMYFYTTKIKNSAFSIQGDVQYRNFNTIGDLEQLLLRSAVTYSPKNTNVTLALGFANITTGVIGENDDTINENRIYQEGLLPQKVGERLYFTHRIRYEQRFIENQDFRTRIRYNMSLNVPLNKNKIEKNTLYAALYNEIFINGKKNIGNNRIVNVFDRNRFYVGLGYGITKKIRAQLGFMNQSTENAGKDQLQFSIHHSF</sequence>
<dbReference type="OrthoDB" id="1118734at2"/>
<dbReference type="EMBL" id="FQWE01000003">
    <property type="protein sequence ID" value="SHF96039.1"/>
    <property type="molecule type" value="Genomic_DNA"/>
</dbReference>
<feature type="signal peptide" evidence="1">
    <location>
        <begin position="1"/>
        <end position="20"/>
    </location>
</feature>
<dbReference type="RefSeq" id="WP_072989030.1">
    <property type="nucleotide sequence ID" value="NZ_FQWE01000003.1"/>
</dbReference>
<keyword evidence="3" id="KW-1185">Reference proteome</keyword>
<proteinExistence type="predicted"/>
<dbReference type="STRING" id="271157.SAMN05444396_103112"/>
<name>A0A1M5FX62_9FLAO</name>
<dbReference type="AlphaFoldDB" id="A0A1M5FX62"/>
<protein>
    <recommendedName>
        <fullName evidence="4">DUF2490 domain-containing protein</fullName>
    </recommendedName>
</protein>
<reference evidence="3" key="1">
    <citation type="submission" date="2016-11" db="EMBL/GenBank/DDBJ databases">
        <authorList>
            <person name="Varghese N."/>
            <person name="Submissions S."/>
        </authorList>
    </citation>
    <scope>NUCLEOTIDE SEQUENCE [LARGE SCALE GENOMIC DNA]</scope>
    <source>
        <strain evidence="3">DSM 19741</strain>
    </source>
</reference>
<accession>A0A1M5FX62</accession>
<organism evidence="2 3">
    <name type="scientific">Flavobacterium segetis</name>
    <dbReference type="NCBI Taxonomy" id="271157"/>
    <lineage>
        <taxon>Bacteria</taxon>
        <taxon>Pseudomonadati</taxon>
        <taxon>Bacteroidota</taxon>
        <taxon>Flavobacteriia</taxon>
        <taxon>Flavobacteriales</taxon>
        <taxon>Flavobacteriaceae</taxon>
        <taxon>Flavobacterium</taxon>
    </lineage>
</organism>
<feature type="chain" id="PRO_5013336411" description="DUF2490 domain-containing protein" evidence="1">
    <location>
        <begin position="21"/>
        <end position="231"/>
    </location>
</feature>
<dbReference type="InterPro" id="IPR019619">
    <property type="entry name" value="DUF2490"/>
</dbReference>
<evidence type="ECO:0000256" key="1">
    <source>
        <dbReference type="SAM" id="SignalP"/>
    </source>
</evidence>
<keyword evidence="1" id="KW-0732">Signal</keyword>
<evidence type="ECO:0000313" key="3">
    <source>
        <dbReference type="Proteomes" id="UP000184036"/>
    </source>
</evidence>
<evidence type="ECO:0000313" key="2">
    <source>
        <dbReference type="EMBL" id="SHF96039.1"/>
    </source>
</evidence>
<dbReference type="Proteomes" id="UP000184036">
    <property type="component" value="Unassembled WGS sequence"/>
</dbReference>
<gene>
    <name evidence="2" type="ORF">SAMN05444396_103112</name>
</gene>
<evidence type="ECO:0008006" key="4">
    <source>
        <dbReference type="Google" id="ProtNLM"/>
    </source>
</evidence>